<gene>
    <name evidence="2" type="ORF">AFM18_13740</name>
</gene>
<evidence type="ECO:0000313" key="3">
    <source>
        <dbReference type="Proteomes" id="UP000037511"/>
    </source>
</evidence>
<dbReference type="AlphaFoldDB" id="A0AAW3I4B3"/>
<dbReference type="InterPro" id="IPR021815">
    <property type="entry name" value="TsiV"/>
</dbReference>
<feature type="region of interest" description="Disordered" evidence="1">
    <location>
        <begin position="414"/>
        <end position="436"/>
    </location>
</feature>
<sequence>MSTSHPLINDDDLSGMIADLKKWPHTAIDNGTFELSTTLFSTFYFTYEPANYLQTTLAMIDVQEAFEKLLSHPFTIATHPDSERPHPYGSKRLGDLREWARRTPLEKAFVVKFTDEKNPQSSPTHSAYLWRTSHWSDSDEDYSSIQFYYRWQWWLDNKDAWRRFVLDTIGRLKPAQVYSGFSMGNPLEFGMRAEAAVWDRALTPHFYGLDTDYPFGMSLTPQLPSGIRPPTWGFFLSDIWREKLSLSCDDVATQLADPRIRVDTLSCGQWIELGPQPELYPVEDGVPELPVLLNRVLRRIRHPQLDLIGFGEWDGDPNERFDRRDTQRWLGRFDDDSDWPTPEIRGRVPGAPGAPAVEPTPTHVVVGEAIPSEGYWYTLAKTHSRRYFKAGELAPPISQDTSRGRVIWQRDVDQHAPEPEPARRAETGQLAPRAGQWRADEKGEILCVVSKHEPLPAYRGESVTWHWMHDAVVAPASAVRVRSGAPCPYPGTWTCEEFPTGPQTFMHQVILPQVNGQDVTWVLVRFLK</sequence>
<feature type="compositionally biased region" description="Basic and acidic residues" evidence="1">
    <location>
        <begin position="414"/>
        <end position="426"/>
    </location>
</feature>
<evidence type="ECO:0000313" key="2">
    <source>
        <dbReference type="EMBL" id="KNE27168.1"/>
    </source>
</evidence>
<evidence type="ECO:0008006" key="4">
    <source>
        <dbReference type="Google" id="ProtNLM"/>
    </source>
</evidence>
<dbReference type="Pfam" id="PF11876">
    <property type="entry name" value="TsiV"/>
    <property type="match status" value="1"/>
</dbReference>
<dbReference type="Proteomes" id="UP000037511">
    <property type="component" value="Unassembled WGS sequence"/>
</dbReference>
<comment type="caution">
    <text evidence="2">The sequence shown here is derived from an EMBL/GenBank/DDBJ whole genome shotgun (WGS) entry which is preliminary data.</text>
</comment>
<reference evidence="2 3" key="1">
    <citation type="submission" date="2015-07" db="EMBL/GenBank/DDBJ databases">
        <title>Draft genome of Achromobacter spanius.</title>
        <authorList>
            <person name="Wang X."/>
        </authorList>
    </citation>
    <scope>NUCLEOTIDE SEQUENCE [LARGE SCALE GENOMIC DNA]</scope>
    <source>
        <strain evidence="2 3">CGMCC9173</strain>
    </source>
</reference>
<protein>
    <recommendedName>
        <fullName evidence="4">DUF3396 domain-containing protein</fullName>
    </recommendedName>
</protein>
<name>A0AAW3I4B3_9BURK</name>
<evidence type="ECO:0000256" key="1">
    <source>
        <dbReference type="SAM" id="MobiDB-lite"/>
    </source>
</evidence>
<organism evidence="2 3">
    <name type="scientific">Achromobacter spanius</name>
    <dbReference type="NCBI Taxonomy" id="217203"/>
    <lineage>
        <taxon>Bacteria</taxon>
        <taxon>Pseudomonadati</taxon>
        <taxon>Pseudomonadota</taxon>
        <taxon>Betaproteobacteria</taxon>
        <taxon>Burkholderiales</taxon>
        <taxon>Alcaligenaceae</taxon>
        <taxon>Achromobacter</taxon>
    </lineage>
</organism>
<dbReference type="RefSeq" id="WP_050447413.1">
    <property type="nucleotide sequence ID" value="NZ_LGVG01000015.1"/>
</dbReference>
<accession>A0AAW3I4B3</accession>
<dbReference type="EMBL" id="LGVG01000015">
    <property type="protein sequence ID" value="KNE27168.1"/>
    <property type="molecule type" value="Genomic_DNA"/>
</dbReference>
<proteinExistence type="predicted"/>